<accession>A0A7H9CIX4</accession>
<evidence type="ECO:0000313" key="3">
    <source>
        <dbReference type="Proteomes" id="UP000509414"/>
    </source>
</evidence>
<protein>
    <submittedName>
        <fullName evidence="2">Uncharacterized protein</fullName>
    </submittedName>
</protein>
<proteinExistence type="predicted"/>
<reference evidence="2 3" key="1">
    <citation type="submission" date="2020-02" db="EMBL/GenBank/DDBJ databases">
        <title>Complete genome sequence of the novel Campylobacter species Candidatus Campylobacter infans.</title>
        <authorList>
            <person name="Duim B."/>
            <person name="Zomer A."/>
            <person name="van der Graaf L."/>
            <person name="Wagenaar J."/>
        </authorList>
    </citation>
    <scope>NUCLEOTIDE SEQUENCE [LARGE SCALE GENOMIC DNA]</scope>
    <source>
        <strain evidence="2 3">19S00001</strain>
    </source>
</reference>
<evidence type="ECO:0000256" key="1">
    <source>
        <dbReference type="SAM" id="Phobius"/>
    </source>
</evidence>
<sequence>MKNFFGRALKFTALKFAGFKIYNFTALKFIILLALKQILKPKNFKLSILRALNK</sequence>
<evidence type="ECO:0000313" key="2">
    <source>
        <dbReference type="EMBL" id="QLI06073.1"/>
    </source>
</evidence>
<name>A0A7H9CIX4_9BACT</name>
<dbReference type="Proteomes" id="UP000509414">
    <property type="component" value="Chromosome"/>
</dbReference>
<gene>
    <name evidence="2" type="ORF">CINF_1598</name>
</gene>
<feature type="transmembrane region" description="Helical" evidence="1">
    <location>
        <begin position="21"/>
        <end position="39"/>
    </location>
</feature>
<keyword evidence="1" id="KW-1133">Transmembrane helix</keyword>
<dbReference type="KEGG" id="cinf:CINF_1598"/>
<dbReference type="AlphaFoldDB" id="A0A7H9CIX4"/>
<keyword evidence="1" id="KW-0472">Membrane</keyword>
<dbReference type="EMBL" id="CP049075">
    <property type="protein sequence ID" value="QLI06073.1"/>
    <property type="molecule type" value="Genomic_DNA"/>
</dbReference>
<organism evidence="2 3">
    <name type="scientific">Candidatus Campylobacter infans</name>
    <dbReference type="NCBI Taxonomy" id="2561898"/>
    <lineage>
        <taxon>Bacteria</taxon>
        <taxon>Pseudomonadati</taxon>
        <taxon>Campylobacterota</taxon>
        <taxon>Epsilonproteobacteria</taxon>
        <taxon>Campylobacterales</taxon>
        <taxon>Campylobacteraceae</taxon>
        <taxon>Campylobacter</taxon>
    </lineage>
</organism>
<keyword evidence="1" id="KW-0812">Transmembrane</keyword>
<keyword evidence="3" id="KW-1185">Reference proteome</keyword>